<dbReference type="CDD" id="cd02909">
    <property type="entry name" value="cupin_pirin_N"/>
    <property type="match status" value="1"/>
</dbReference>
<dbReference type="RefSeq" id="WP_104521750.1">
    <property type="nucleotide sequence ID" value="NZ_NHRY01000252.1"/>
</dbReference>
<evidence type="ECO:0000256" key="3">
    <source>
        <dbReference type="RuleBase" id="RU003457"/>
    </source>
</evidence>
<dbReference type="PANTHER" id="PTHR13903:SF8">
    <property type="entry name" value="PIRIN"/>
    <property type="match status" value="1"/>
</dbReference>
<protein>
    <recommendedName>
        <fullName evidence="9">Pirin</fullName>
    </recommendedName>
</protein>
<feature type="binding site" evidence="2">
    <location>
        <position position="73"/>
    </location>
    <ligand>
        <name>Fe cation</name>
        <dbReference type="ChEBI" id="CHEBI:24875"/>
    </ligand>
</feature>
<keyword evidence="2" id="KW-0479">Metal-binding</keyword>
<evidence type="ECO:0000256" key="1">
    <source>
        <dbReference type="ARBA" id="ARBA00008416"/>
    </source>
</evidence>
<dbReference type="InterPro" id="IPR014710">
    <property type="entry name" value="RmlC-like_jellyroll"/>
</dbReference>
<dbReference type="PIRSF" id="PIRSF006232">
    <property type="entry name" value="Pirin"/>
    <property type="match status" value="1"/>
</dbReference>
<evidence type="ECO:0000259" key="6">
    <source>
        <dbReference type="Pfam" id="PF05726"/>
    </source>
</evidence>
<evidence type="ECO:0000256" key="2">
    <source>
        <dbReference type="PIRSR" id="PIRSR006232-1"/>
    </source>
</evidence>
<dbReference type="Gene3D" id="2.60.120.10">
    <property type="entry name" value="Jelly Rolls"/>
    <property type="match status" value="2"/>
</dbReference>
<feature type="compositionally biased region" description="Basic and acidic residues" evidence="4">
    <location>
        <begin position="304"/>
        <end position="315"/>
    </location>
</feature>
<keyword evidence="2" id="KW-0408">Iron</keyword>
<reference evidence="7 8" key="1">
    <citation type="journal article" date="2018" name="Arch. Microbiol.">
        <title>New insights into the metabolic potential of the phototrophic purple bacterium Rhodopila globiformis DSM 161(T) from its draft genome sequence and evidence for a vanadium-dependent nitrogenase.</title>
        <authorList>
            <person name="Imhoff J.F."/>
            <person name="Rahn T."/>
            <person name="Kunzel S."/>
            <person name="Neulinger S.C."/>
        </authorList>
    </citation>
    <scope>NUCLEOTIDE SEQUENCE [LARGE SCALE GENOMIC DNA]</scope>
    <source>
        <strain evidence="7 8">DSM 161</strain>
    </source>
</reference>
<feature type="domain" description="Pirin C-terminal" evidence="6">
    <location>
        <begin position="190"/>
        <end position="290"/>
    </location>
</feature>
<evidence type="ECO:0008006" key="9">
    <source>
        <dbReference type="Google" id="ProtNLM"/>
    </source>
</evidence>
<feature type="binding site" evidence="2">
    <location>
        <position position="115"/>
    </location>
    <ligand>
        <name>Fe cation</name>
        <dbReference type="ChEBI" id="CHEBI:24875"/>
    </ligand>
</feature>
<dbReference type="InterPro" id="IPR003829">
    <property type="entry name" value="Pirin_N_dom"/>
</dbReference>
<dbReference type="PANTHER" id="PTHR13903">
    <property type="entry name" value="PIRIN-RELATED"/>
    <property type="match status" value="1"/>
</dbReference>
<comment type="similarity">
    <text evidence="1 3">Belongs to the pirin family.</text>
</comment>
<dbReference type="SUPFAM" id="SSF51182">
    <property type="entry name" value="RmlC-like cupins"/>
    <property type="match status" value="1"/>
</dbReference>
<feature type="binding site" evidence="2">
    <location>
        <position position="71"/>
    </location>
    <ligand>
        <name>Fe cation</name>
        <dbReference type="ChEBI" id="CHEBI:24875"/>
    </ligand>
</feature>
<organism evidence="7 8">
    <name type="scientific">Rhodopila globiformis</name>
    <name type="common">Rhodopseudomonas globiformis</name>
    <dbReference type="NCBI Taxonomy" id="1071"/>
    <lineage>
        <taxon>Bacteria</taxon>
        <taxon>Pseudomonadati</taxon>
        <taxon>Pseudomonadota</taxon>
        <taxon>Alphaproteobacteria</taxon>
        <taxon>Acetobacterales</taxon>
        <taxon>Acetobacteraceae</taxon>
        <taxon>Rhodopila</taxon>
    </lineage>
</organism>
<proteinExistence type="inferred from homology"/>
<sequence length="327" mass="35052">MSLPPTGDPARPASPDSVELVLLPRAHDVGGFEVRRALPARERQMVGPFIFFDQMGPGEFLAGRGLDVRPHPHIGLSTVTYLFEGEILHRDSLGSQQPIRPGDVNWMTAGRGIAHSERTDPALRAHGNRLFGIQSWVALPQAAEEAPPAFVHHPAATLPLAEDGGARLRLIAGTGWGLAAPVAVSSPLFYADAVLSPGAAMPLPDEHEERAAYVVDGEVDVAGDRFAPGRMLVFRAGDRLALRAGPQGARLLLLGGAAMDGPRYLFWNFVASSRERIEQAKADWRSEQFGKVPGDETEFIPLPEGRETMQAEGRAEGQAVSQGSATS</sequence>
<evidence type="ECO:0000313" key="8">
    <source>
        <dbReference type="Proteomes" id="UP000239724"/>
    </source>
</evidence>
<dbReference type="GO" id="GO:0046872">
    <property type="term" value="F:metal ion binding"/>
    <property type="evidence" value="ECO:0007669"/>
    <property type="project" value="UniProtKB-KW"/>
</dbReference>
<dbReference type="OrthoDB" id="9780903at2"/>
<dbReference type="Pfam" id="PF02678">
    <property type="entry name" value="Pirin"/>
    <property type="match status" value="1"/>
</dbReference>
<name>A0A2S6MZT0_RHOGL</name>
<dbReference type="Pfam" id="PF05726">
    <property type="entry name" value="Pirin_C"/>
    <property type="match status" value="1"/>
</dbReference>
<gene>
    <name evidence="7" type="ORF">CCS01_26065</name>
</gene>
<dbReference type="InterPro" id="IPR008778">
    <property type="entry name" value="Pirin_C_dom"/>
</dbReference>
<comment type="cofactor">
    <cofactor evidence="2">
        <name>Fe cation</name>
        <dbReference type="ChEBI" id="CHEBI:24875"/>
    </cofactor>
    <text evidence="2">Binds 1 Fe cation per subunit.</text>
</comment>
<accession>A0A2S6MZT0</accession>
<evidence type="ECO:0000313" key="7">
    <source>
        <dbReference type="EMBL" id="PPQ27877.1"/>
    </source>
</evidence>
<dbReference type="InterPro" id="IPR011051">
    <property type="entry name" value="RmlC_Cupin_sf"/>
</dbReference>
<feature type="binding site" evidence="2">
    <location>
        <position position="117"/>
    </location>
    <ligand>
        <name>Fe cation</name>
        <dbReference type="ChEBI" id="CHEBI:24875"/>
    </ligand>
</feature>
<keyword evidence="8" id="KW-1185">Reference proteome</keyword>
<dbReference type="AlphaFoldDB" id="A0A2S6MZT0"/>
<comment type="caution">
    <text evidence="7">The sequence shown here is derived from an EMBL/GenBank/DDBJ whole genome shotgun (WGS) entry which is preliminary data.</text>
</comment>
<feature type="domain" description="Pirin N-terminal" evidence="5">
    <location>
        <begin position="32"/>
        <end position="137"/>
    </location>
</feature>
<dbReference type="CDD" id="cd02247">
    <property type="entry name" value="cupin_pirin_C"/>
    <property type="match status" value="1"/>
</dbReference>
<feature type="region of interest" description="Disordered" evidence="4">
    <location>
        <begin position="291"/>
        <end position="327"/>
    </location>
</feature>
<dbReference type="Proteomes" id="UP000239724">
    <property type="component" value="Unassembled WGS sequence"/>
</dbReference>
<dbReference type="EMBL" id="NHRY01000252">
    <property type="protein sequence ID" value="PPQ27877.1"/>
    <property type="molecule type" value="Genomic_DNA"/>
</dbReference>
<dbReference type="InterPro" id="IPR012093">
    <property type="entry name" value="Pirin"/>
</dbReference>
<evidence type="ECO:0000256" key="4">
    <source>
        <dbReference type="SAM" id="MobiDB-lite"/>
    </source>
</evidence>
<evidence type="ECO:0000259" key="5">
    <source>
        <dbReference type="Pfam" id="PF02678"/>
    </source>
</evidence>